<feature type="compositionally biased region" description="Basic and acidic residues" evidence="1">
    <location>
        <begin position="39"/>
        <end position="52"/>
    </location>
</feature>
<proteinExistence type="predicted"/>
<evidence type="ECO:0000313" key="3">
    <source>
        <dbReference type="Proteomes" id="UP000324282"/>
    </source>
</evidence>
<evidence type="ECO:0000313" key="2">
    <source>
        <dbReference type="EMBL" id="TYP63747.1"/>
    </source>
</evidence>
<evidence type="ECO:0008006" key="4">
    <source>
        <dbReference type="Google" id="ProtNLM"/>
    </source>
</evidence>
<reference evidence="2 3" key="1">
    <citation type="submission" date="2019-07" db="EMBL/GenBank/DDBJ databases">
        <title>Deep subsurface shale carbon reservoir microbial communities from Ohio and West Virginia, USA.</title>
        <authorList>
            <person name="Wrighton K."/>
        </authorList>
    </citation>
    <scope>NUCLEOTIDE SEQUENCE [LARGE SCALE GENOMIC DNA]</scope>
    <source>
        <strain evidence="2 3">NP_8Ht</strain>
    </source>
</reference>
<sequence length="115" mass="11211">MPAGYSRARRLEVLMRLAYLFAPVLGLVLVGCGQDDAEREVVTPEPAIEKPEPPFTGAPPSNDGAGAGPEAGAPLATGAEGSMDTAPADNGSGLGTASGAGTAPHTTPGASGAAQ</sequence>
<comment type="caution">
    <text evidence="2">The sequence shown here is derived from an EMBL/GenBank/DDBJ whole genome shotgun (WGS) entry which is preliminary data.</text>
</comment>
<dbReference type="EMBL" id="VNHQ01000013">
    <property type="protein sequence ID" value="TYP63747.1"/>
    <property type="molecule type" value="Genomic_DNA"/>
</dbReference>
<evidence type="ECO:0000256" key="1">
    <source>
        <dbReference type="SAM" id="MobiDB-lite"/>
    </source>
</evidence>
<accession>A0A5S5B9Q0</accession>
<organism evidence="2 3">
    <name type="scientific">Stutzerimonas stutzeri</name>
    <name type="common">Pseudomonas stutzeri</name>
    <dbReference type="NCBI Taxonomy" id="316"/>
    <lineage>
        <taxon>Bacteria</taxon>
        <taxon>Pseudomonadati</taxon>
        <taxon>Pseudomonadota</taxon>
        <taxon>Gammaproteobacteria</taxon>
        <taxon>Pseudomonadales</taxon>
        <taxon>Pseudomonadaceae</taxon>
        <taxon>Stutzerimonas</taxon>
    </lineage>
</organism>
<feature type="compositionally biased region" description="Low complexity" evidence="1">
    <location>
        <begin position="68"/>
        <end position="81"/>
    </location>
</feature>
<feature type="region of interest" description="Disordered" evidence="1">
    <location>
        <begin position="37"/>
        <end position="115"/>
    </location>
</feature>
<dbReference type="Proteomes" id="UP000324282">
    <property type="component" value="Unassembled WGS sequence"/>
</dbReference>
<feature type="compositionally biased region" description="Polar residues" evidence="1">
    <location>
        <begin position="104"/>
        <end position="115"/>
    </location>
</feature>
<dbReference type="AlphaFoldDB" id="A0A5S5B9Q0"/>
<dbReference type="PROSITE" id="PS51257">
    <property type="entry name" value="PROKAR_LIPOPROTEIN"/>
    <property type="match status" value="1"/>
</dbReference>
<gene>
    <name evidence="2" type="ORF">A9A72_123524</name>
</gene>
<name>A0A5S5B9Q0_STUST</name>
<protein>
    <recommendedName>
        <fullName evidence="4">Lipoprotein</fullName>
    </recommendedName>
</protein>